<dbReference type="SMR" id="A0A210R617"/>
<comment type="caution">
    <text evidence="13">The sequence shown here is derived from an EMBL/GenBank/DDBJ whole genome shotgun (WGS) entry which is preliminary data.</text>
</comment>
<evidence type="ECO:0000256" key="5">
    <source>
        <dbReference type="ARBA" id="ARBA00023040"/>
    </source>
</evidence>
<keyword evidence="14" id="KW-1185">Reference proteome</keyword>
<evidence type="ECO:0000256" key="7">
    <source>
        <dbReference type="ARBA" id="ARBA00023170"/>
    </source>
</evidence>
<evidence type="ECO:0000313" key="13">
    <source>
        <dbReference type="EMBL" id="OWF56348.1"/>
    </source>
</evidence>
<comment type="similarity">
    <text evidence="10">Belongs to the G-protein coupled receptor 1 family.</text>
</comment>
<dbReference type="InterPro" id="IPR000276">
    <property type="entry name" value="GPCR_Rhodpsn"/>
</dbReference>
<dbReference type="GO" id="GO:0007204">
    <property type="term" value="P:positive regulation of cytosolic calcium ion concentration"/>
    <property type="evidence" value="ECO:0007669"/>
    <property type="project" value="TreeGrafter"/>
</dbReference>
<feature type="domain" description="G-protein coupled receptors family 1 profile" evidence="12">
    <location>
        <begin position="63"/>
        <end position="327"/>
    </location>
</feature>
<dbReference type="OrthoDB" id="5959154at2759"/>
<dbReference type="PROSITE" id="PS00237">
    <property type="entry name" value="G_PROTEIN_RECEP_F1_1"/>
    <property type="match status" value="1"/>
</dbReference>
<dbReference type="InterPro" id="IPR017452">
    <property type="entry name" value="GPCR_Rhodpsn_7TM"/>
</dbReference>
<feature type="transmembrane region" description="Helical" evidence="11">
    <location>
        <begin position="50"/>
        <end position="72"/>
    </location>
</feature>
<dbReference type="PRINTS" id="PR01788">
    <property type="entry name" value="PROSTANOIDR"/>
</dbReference>
<dbReference type="AlphaFoldDB" id="A0A210R617"/>
<gene>
    <name evidence="13" type="ORF">KP79_PYT08303</name>
</gene>
<dbReference type="EMBL" id="NEDP02000216">
    <property type="protein sequence ID" value="OWF56348.1"/>
    <property type="molecule type" value="Genomic_DNA"/>
</dbReference>
<evidence type="ECO:0000256" key="8">
    <source>
        <dbReference type="ARBA" id="ARBA00023180"/>
    </source>
</evidence>
<proteinExistence type="inferred from homology"/>
<dbReference type="GO" id="GO:0007189">
    <property type="term" value="P:adenylate cyclase-activating G protein-coupled receptor signaling pathway"/>
    <property type="evidence" value="ECO:0007669"/>
    <property type="project" value="TreeGrafter"/>
</dbReference>
<evidence type="ECO:0000313" key="14">
    <source>
        <dbReference type="Proteomes" id="UP000242188"/>
    </source>
</evidence>
<dbReference type="Proteomes" id="UP000242188">
    <property type="component" value="Unassembled WGS sequence"/>
</dbReference>
<evidence type="ECO:0000256" key="9">
    <source>
        <dbReference type="ARBA" id="ARBA00023224"/>
    </source>
</evidence>
<evidence type="ECO:0000256" key="4">
    <source>
        <dbReference type="ARBA" id="ARBA00022989"/>
    </source>
</evidence>
<feature type="transmembrane region" description="Helical" evidence="11">
    <location>
        <begin position="166"/>
        <end position="188"/>
    </location>
</feature>
<dbReference type="InterPro" id="IPR008365">
    <property type="entry name" value="Prostanoid_rcpt"/>
</dbReference>
<keyword evidence="9 10" id="KW-0807">Transducer</keyword>
<dbReference type="PRINTS" id="PR00237">
    <property type="entry name" value="GPCRRHODOPSN"/>
</dbReference>
<feature type="transmembrane region" description="Helical" evidence="11">
    <location>
        <begin position="270"/>
        <end position="292"/>
    </location>
</feature>
<feature type="transmembrane region" description="Helical" evidence="11">
    <location>
        <begin position="124"/>
        <end position="145"/>
    </location>
</feature>
<dbReference type="CDD" id="cd14981">
    <property type="entry name" value="7tmA_Prostanoid_R"/>
    <property type="match status" value="1"/>
</dbReference>
<comment type="subcellular location">
    <subcellularLocation>
        <location evidence="1">Cell membrane</location>
        <topology evidence="1">Multi-pass membrane protein</topology>
    </subcellularLocation>
</comment>
<dbReference type="Pfam" id="PF00001">
    <property type="entry name" value="7tm_1"/>
    <property type="match status" value="1"/>
</dbReference>
<dbReference type="PANTHER" id="PTHR11866">
    <property type="entry name" value="G-PROTEIN COUPLED RECEPTOR FAMILY 1 MEMBER"/>
    <property type="match status" value="1"/>
</dbReference>
<evidence type="ECO:0000256" key="2">
    <source>
        <dbReference type="ARBA" id="ARBA00022475"/>
    </source>
</evidence>
<feature type="transmembrane region" description="Helical" evidence="11">
    <location>
        <begin position="312"/>
        <end position="330"/>
    </location>
</feature>
<dbReference type="STRING" id="6573.A0A210R617"/>
<evidence type="ECO:0000256" key="1">
    <source>
        <dbReference type="ARBA" id="ARBA00004651"/>
    </source>
</evidence>
<dbReference type="SUPFAM" id="SSF81321">
    <property type="entry name" value="Family A G protein-coupled receptor-like"/>
    <property type="match status" value="1"/>
</dbReference>
<organism evidence="13 14">
    <name type="scientific">Mizuhopecten yessoensis</name>
    <name type="common">Japanese scallop</name>
    <name type="synonym">Patinopecten yessoensis</name>
    <dbReference type="NCBI Taxonomy" id="6573"/>
    <lineage>
        <taxon>Eukaryota</taxon>
        <taxon>Metazoa</taxon>
        <taxon>Spiralia</taxon>
        <taxon>Lophotrochozoa</taxon>
        <taxon>Mollusca</taxon>
        <taxon>Bivalvia</taxon>
        <taxon>Autobranchia</taxon>
        <taxon>Pteriomorphia</taxon>
        <taxon>Pectinida</taxon>
        <taxon>Pectinoidea</taxon>
        <taxon>Pectinidae</taxon>
        <taxon>Mizuhopecten</taxon>
    </lineage>
</organism>
<keyword evidence="6 11" id="KW-0472">Membrane</keyword>
<feature type="transmembrane region" description="Helical" evidence="11">
    <location>
        <begin position="84"/>
        <end position="109"/>
    </location>
</feature>
<reference evidence="13 14" key="1">
    <citation type="journal article" date="2017" name="Nat. Ecol. Evol.">
        <title>Scallop genome provides insights into evolution of bilaterian karyotype and development.</title>
        <authorList>
            <person name="Wang S."/>
            <person name="Zhang J."/>
            <person name="Jiao W."/>
            <person name="Li J."/>
            <person name="Xun X."/>
            <person name="Sun Y."/>
            <person name="Guo X."/>
            <person name="Huan P."/>
            <person name="Dong B."/>
            <person name="Zhang L."/>
            <person name="Hu X."/>
            <person name="Sun X."/>
            <person name="Wang J."/>
            <person name="Zhao C."/>
            <person name="Wang Y."/>
            <person name="Wang D."/>
            <person name="Huang X."/>
            <person name="Wang R."/>
            <person name="Lv J."/>
            <person name="Li Y."/>
            <person name="Zhang Z."/>
            <person name="Liu B."/>
            <person name="Lu W."/>
            <person name="Hui Y."/>
            <person name="Liang J."/>
            <person name="Zhou Z."/>
            <person name="Hou R."/>
            <person name="Li X."/>
            <person name="Liu Y."/>
            <person name="Li H."/>
            <person name="Ning X."/>
            <person name="Lin Y."/>
            <person name="Zhao L."/>
            <person name="Xing Q."/>
            <person name="Dou J."/>
            <person name="Li Y."/>
            <person name="Mao J."/>
            <person name="Guo H."/>
            <person name="Dou H."/>
            <person name="Li T."/>
            <person name="Mu C."/>
            <person name="Jiang W."/>
            <person name="Fu Q."/>
            <person name="Fu X."/>
            <person name="Miao Y."/>
            <person name="Liu J."/>
            <person name="Yu Q."/>
            <person name="Li R."/>
            <person name="Liao H."/>
            <person name="Li X."/>
            <person name="Kong Y."/>
            <person name="Jiang Z."/>
            <person name="Chourrout D."/>
            <person name="Li R."/>
            <person name="Bao Z."/>
        </authorList>
    </citation>
    <scope>NUCLEOTIDE SEQUENCE [LARGE SCALE GENOMIC DNA]</scope>
    <source>
        <strain evidence="13 14">PY_sf001</strain>
    </source>
</reference>
<evidence type="ECO:0000256" key="3">
    <source>
        <dbReference type="ARBA" id="ARBA00022692"/>
    </source>
</evidence>
<keyword evidence="5 10" id="KW-0297">G-protein coupled receptor</keyword>
<keyword evidence="2" id="KW-1003">Cell membrane</keyword>
<accession>A0A210R617</accession>
<evidence type="ECO:0000256" key="10">
    <source>
        <dbReference type="RuleBase" id="RU000688"/>
    </source>
</evidence>
<name>A0A210R617_MIZYE</name>
<keyword evidence="7 10" id="KW-0675">Receptor</keyword>
<keyword evidence="4 11" id="KW-1133">Transmembrane helix</keyword>
<evidence type="ECO:0000256" key="6">
    <source>
        <dbReference type="ARBA" id="ARBA00023136"/>
    </source>
</evidence>
<dbReference type="GO" id="GO:0005886">
    <property type="term" value="C:plasma membrane"/>
    <property type="evidence" value="ECO:0007669"/>
    <property type="project" value="UniProtKB-SubCell"/>
</dbReference>
<sequence length="387" mass="43200">MTSPGTTTVMNLIPDNTTANVYDASYLQTGETNMNDSVPAFRRFSVEVSPVPSCITASIGILGNVLAIVVLFRSANAHKWKTFYRLVLALTITDLFGIVATTPVVLLVYANSIQFIGGQPVCDYLSFMMVFAGFATICIVTSMSFDRFLAVWFPYSYHTTVTRRRVAVTLLSIWSTAIVLGCLPIFGLGHNITQYPGTWCFFNFHSTLIMDSVFAILYASLGIGIISFTAIMNLLVSVKLKQQKRRYSCVIKISDGPYEKNRTRCLRNNITQMVFLISVTLVFAVCWLPLMIQVLIKQIQKSTGPDWVDLMAVRLAAINQILNPWIYIILRKEFLSDIWTVGLKSCRIPCARVPDNNNVGDIAVSVSSRKQTTCMFTDHTELAVLKT</sequence>
<dbReference type="PANTHER" id="PTHR11866:SF16">
    <property type="entry name" value="PROSTAGLANDIN E2 RECEPTOR EP4 SUBTYPE-LIKE PROTEIN"/>
    <property type="match status" value="1"/>
</dbReference>
<evidence type="ECO:0000259" key="12">
    <source>
        <dbReference type="PROSITE" id="PS50262"/>
    </source>
</evidence>
<evidence type="ECO:0000256" key="11">
    <source>
        <dbReference type="SAM" id="Phobius"/>
    </source>
</evidence>
<protein>
    <submittedName>
        <fullName evidence="13">Prostaglandin E2 receptor EP4 subtype</fullName>
    </submittedName>
</protein>
<feature type="transmembrane region" description="Helical" evidence="11">
    <location>
        <begin position="208"/>
        <end position="236"/>
    </location>
</feature>
<dbReference type="Gene3D" id="1.20.1070.10">
    <property type="entry name" value="Rhodopsin 7-helix transmembrane proteins"/>
    <property type="match status" value="1"/>
</dbReference>
<keyword evidence="3 10" id="KW-0812">Transmembrane</keyword>
<dbReference type="PROSITE" id="PS50262">
    <property type="entry name" value="G_PROTEIN_RECEP_F1_2"/>
    <property type="match status" value="1"/>
</dbReference>
<dbReference type="GO" id="GO:0004930">
    <property type="term" value="F:G protein-coupled receptor activity"/>
    <property type="evidence" value="ECO:0007669"/>
    <property type="project" value="UniProtKB-KW"/>
</dbReference>
<keyword evidence="8" id="KW-0325">Glycoprotein</keyword>